<dbReference type="Pfam" id="PF00892">
    <property type="entry name" value="EamA"/>
    <property type="match status" value="2"/>
</dbReference>
<dbReference type="SUPFAM" id="SSF103481">
    <property type="entry name" value="Multidrug resistance efflux transporter EmrE"/>
    <property type="match status" value="2"/>
</dbReference>
<evidence type="ECO:0000256" key="1">
    <source>
        <dbReference type="ARBA" id="ARBA00004651"/>
    </source>
</evidence>
<reference evidence="8 9" key="1">
    <citation type="submission" date="2018-05" db="EMBL/GenBank/DDBJ databases">
        <title>Genomic Encyclopedia of Type Strains, Phase IV (KMG-IV): sequencing the most valuable type-strain genomes for metagenomic binning, comparative biology and taxonomic classification.</title>
        <authorList>
            <person name="Goeker M."/>
        </authorList>
    </citation>
    <scope>NUCLEOTIDE SEQUENCE [LARGE SCALE GENOMIC DNA]</scope>
    <source>
        <strain evidence="8 9">DSM 19792</strain>
    </source>
</reference>
<evidence type="ECO:0000256" key="5">
    <source>
        <dbReference type="ARBA" id="ARBA00023136"/>
    </source>
</evidence>
<protein>
    <submittedName>
        <fullName evidence="8">Drug/metabolite transporter (DMT)-like permease</fullName>
    </submittedName>
</protein>
<feature type="transmembrane region" description="Helical" evidence="6">
    <location>
        <begin position="195"/>
        <end position="214"/>
    </location>
</feature>
<evidence type="ECO:0000259" key="7">
    <source>
        <dbReference type="Pfam" id="PF00892"/>
    </source>
</evidence>
<feature type="domain" description="EamA" evidence="7">
    <location>
        <begin position="164"/>
        <end position="300"/>
    </location>
</feature>
<dbReference type="Proteomes" id="UP000247792">
    <property type="component" value="Unassembled WGS sequence"/>
</dbReference>
<feature type="domain" description="EamA" evidence="7">
    <location>
        <begin position="11"/>
        <end position="143"/>
    </location>
</feature>
<name>A0A318J1W5_9BURK</name>
<feature type="transmembrane region" description="Helical" evidence="6">
    <location>
        <begin position="99"/>
        <end position="119"/>
    </location>
</feature>
<dbReference type="InterPro" id="IPR037185">
    <property type="entry name" value="EmrE-like"/>
</dbReference>
<dbReference type="GO" id="GO:0005886">
    <property type="term" value="C:plasma membrane"/>
    <property type="evidence" value="ECO:0007669"/>
    <property type="project" value="UniProtKB-SubCell"/>
</dbReference>
<comment type="caution">
    <text evidence="8">The sequence shown here is derived from an EMBL/GenBank/DDBJ whole genome shotgun (WGS) entry which is preliminary data.</text>
</comment>
<feature type="transmembrane region" description="Helical" evidence="6">
    <location>
        <begin position="226"/>
        <end position="246"/>
    </location>
</feature>
<dbReference type="AlphaFoldDB" id="A0A318J1W5"/>
<comment type="subcellular location">
    <subcellularLocation>
        <location evidence="1">Cell membrane</location>
        <topology evidence="1">Multi-pass membrane protein</topology>
    </subcellularLocation>
</comment>
<evidence type="ECO:0000313" key="8">
    <source>
        <dbReference type="EMBL" id="PXX42515.1"/>
    </source>
</evidence>
<keyword evidence="9" id="KW-1185">Reference proteome</keyword>
<gene>
    <name evidence="8" type="ORF">DFR42_105173</name>
</gene>
<proteinExistence type="predicted"/>
<evidence type="ECO:0000256" key="3">
    <source>
        <dbReference type="ARBA" id="ARBA00022692"/>
    </source>
</evidence>
<dbReference type="InterPro" id="IPR050638">
    <property type="entry name" value="AA-Vitamin_Transporters"/>
</dbReference>
<dbReference type="RefSeq" id="WP_110256065.1">
    <property type="nucleotide sequence ID" value="NZ_QJKB01000005.1"/>
</dbReference>
<evidence type="ECO:0000256" key="2">
    <source>
        <dbReference type="ARBA" id="ARBA00022475"/>
    </source>
</evidence>
<dbReference type="PANTHER" id="PTHR32322:SF18">
    <property type="entry name" value="S-ADENOSYLMETHIONINE_S-ADENOSYLHOMOCYSTEINE TRANSPORTER"/>
    <property type="match status" value="1"/>
</dbReference>
<feature type="transmembrane region" description="Helical" evidence="6">
    <location>
        <begin position="43"/>
        <end position="60"/>
    </location>
</feature>
<feature type="transmembrane region" description="Helical" evidence="6">
    <location>
        <begin position="162"/>
        <end position="183"/>
    </location>
</feature>
<sequence>MSAHRKNLDGFAISLMLLLCLCWGLQQVAVKLAAPVIGATMQLGLRSGLAAVLVLLLILIKKIPFSLRDKHVWPGIAAGVLFAIEFLCISLGLKYTTASHMSVFLYTAPIFTVLGLHWLIPAERLQSTQWLGILSAFAGVAVAFSGALFDTSGSSQRDMADMLIGDSFGVAAAVLWAATTITIRKSSLSEAEPTTTLFYQLAVGAAILLVFVMLRGESLPTQWDMTSIVSLFFQTVVIAFASYLTWFWLMRRYLASRLSVFSFLTPLFGVAAGVILMHDPISPRFALGAVLVCGGIVLVNFRRT</sequence>
<dbReference type="InterPro" id="IPR000620">
    <property type="entry name" value="EamA_dom"/>
</dbReference>
<feature type="transmembrane region" description="Helical" evidence="6">
    <location>
        <begin position="131"/>
        <end position="150"/>
    </location>
</feature>
<feature type="transmembrane region" description="Helical" evidence="6">
    <location>
        <begin position="72"/>
        <end position="93"/>
    </location>
</feature>
<dbReference type="PANTHER" id="PTHR32322">
    <property type="entry name" value="INNER MEMBRANE TRANSPORTER"/>
    <property type="match status" value="1"/>
</dbReference>
<evidence type="ECO:0000256" key="4">
    <source>
        <dbReference type="ARBA" id="ARBA00022989"/>
    </source>
</evidence>
<dbReference type="OrthoDB" id="184388at2"/>
<keyword evidence="4 6" id="KW-1133">Transmembrane helix</keyword>
<feature type="transmembrane region" description="Helical" evidence="6">
    <location>
        <begin position="258"/>
        <end position="278"/>
    </location>
</feature>
<keyword evidence="5 6" id="KW-0472">Membrane</keyword>
<dbReference type="EMBL" id="QJKB01000005">
    <property type="protein sequence ID" value="PXX42515.1"/>
    <property type="molecule type" value="Genomic_DNA"/>
</dbReference>
<keyword evidence="2" id="KW-1003">Cell membrane</keyword>
<organism evidence="8 9">
    <name type="scientific">Undibacterium pigrum</name>
    <dbReference type="NCBI Taxonomy" id="401470"/>
    <lineage>
        <taxon>Bacteria</taxon>
        <taxon>Pseudomonadati</taxon>
        <taxon>Pseudomonadota</taxon>
        <taxon>Betaproteobacteria</taxon>
        <taxon>Burkholderiales</taxon>
        <taxon>Oxalobacteraceae</taxon>
        <taxon>Undibacterium</taxon>
    </lineage>
</organism>
<accession>A0A318J1W5</accession>
<evidence type="ECO:0000256" key="6">
    <source>
        <dbReference type="SAM" id="Phobius"/>
    </source>
</evidence>
<keyword evidence="3 6" id="KW-0812">Transmembrane</keyword>
<feature type="transmembrane region" description="Helical" evidence="6">
    <location>
        <begin position="284"/>
        <end position="301"/>
    </location>
</feature>
<evidence type="ECO:0000313" key="9">
    <source>
        <dbReference type="Proteomes" id="UP000247792"/>
    </source>
</evidence>